<dbReference type="Proteomes" id="UP000053611">
    <property type="component" value="Unassembled WGS sequence"/>
</dbReference>
<sequence length="331" mass="36758">MLDYAYFPHIVEDALRRTDHTTLLALRLVNRRIKNLAEAELFSHVLFTRAPGGKAYVLRAADGKLPVPAWPTTDLPCPPDGDAARLLRLLAHTRVLDIHTSPPPGGPLLAALARVPTRRSQHHHSPAARGTFVHEYAVYMASHWRERRFCFDPPAGTERYVVHVRHHTNRTLHELYGPAPSAERILSRGPSARGTPPPAYILVFSGCPEPCAPSVPTHGAAAGQRRIVHTLLYEFAEQFEALRRAQRAQVTVVGAEDFVASLCGATSTEEAGRLFESKLALARRDMAGEEEDPCAPPVRYFSHGQYEALVGGRVYEAQTRPMTQRVNYFTL</sequence>
<dbReference type="RefSeq" id="XP_018280802.1">
    <property type="nucleotide sequence ID" value="XM_018422394.1"/>
</dbReference>
<gene>
    <name evidence="1" type="ORF">CC85DRAFT_283555</name>
</gene>
<evidence type="ECO:0000313" key="1">
    <source>
        <dbReference type="EMBL" id="KLT44311.1"/>
    </source>
</evidence>
<organism evidence="1 2">
    <name type="scientific">Cutaneotrichosporon oleaginosum</name>
    <dbReference type="NCBI Taxonomy" id="879819"/>
    <lineage>
        <taxon>Eukaryota</taxon>
        <taxon>Fungi</taxon>
        <taxon>Dikarya</taxon>
        <taxon>Basidiomycota</taxon>
        <taxon>Agaricomycotina</taxon>
        <taxon>Tremellomycetes</taxon>
        <taxon>Trichosporonales</taxon>
        <taxon>Trichosporonaceae</taxon>
        <taxon>Cutaneotrichosporon</taxon>
    </lineage>
</organism>
<reference evidence="1 2" key="1">
    <citation type="submission" date="2015-03" db="EMBL/GenBank/DDBJ databases">
        <title>Genomics and transcriptomics of the oil-accumulating basidiomycete yeast T. oleaginosus allow insights into substrate utilization and the diverse evolutionary trajectories of mating systems in fungi.</title>
        <authorList>
            <consortium name="DOE Joint Genome Institute"/>
            <person name="Kourist R."/>
            <person name="Kracht O."/>
            <person name="Bracharz F."/>
            <person name="Lipzen A."/>
            <person name="Nolan M."/>
            <person name="Ohm R."/>
            <person name="Grigoriev I."/>
            <person name="Sun S."/>
            <person name="Heitman J."/>
            <person name="Bruck T."/>
            <person name="Nowrousian M."/>
        </authorList>
    </citation>
    <scope>NUCLEOTIDE SEQUENCE [LARGE SCALE GENOMIC DNA]</scope>
    <source>
        <strain evidence="1 2">IBC0246</strain>
    </source>
</reference>
<evidence type="ECO:0008006" key="3">
    <source>
        <dbReference type="Google" id="ProtNLM"/>
    </source>
</evidence>
<accession>A0A0J0XTA0</accession>
<protein>
    <recommendedName>
        <fullName evidence="3">F-box domain-containing protein</fullName>
    </recommendedName>
</protein>
<evidence type="ECO:0000313" key="2">
    <source>
        <dbReference type="Proteomes" id="UP000053611"/>
    </source>
</evidence>
<dbReference type="AlphaFoldDB" id="A0A0J0XTA0"/>
<proteinExistence type="predicted"/>
<dbReference type="GeneID" id="28982997"/>
<dbReference type="EMBL" id="KQ087187">
    <property type="protein sequence ID" value="KLT44311.1"/>
    <property type="molecule type" value="Genomic_DNA"/>
</dbReference>
<keyword evidence="2" id="KW-1185">Reference proteome</keyword>
<name>A0A0J0XTA0_9TREE</name>